<proteinExistence type="predicted"/>
<organism evidence="2 3">
    <name type="scientific">Devosia ureilytica</name>
    <dbReference type="NCBI Taxonomy" id="2952754"/>
    <lineage>
        <taxon>Bacteria</taxon>
        <taxon>Pseudomonadati</taxon>
        <taxon>Pseudomonadota</taxon>
        <taxon>Alphaproteobacteria</taxon>
        <taxon>Hyphomicrobiales</taxon>
        <taxon>Devosiaceae</taxon>
        <taxon>Devosia</taxon>
    </lineage>
</organism>
<protein>
    <submittedName>
        <fullName evidence="2">DUF2306 domain-containing protein</fullName>
    </submittedName>
</protein>
<evidence type="ECO:0000313" key="2">
    <source>
        <dbReference type="EMBL" id="MCP8888475.1"/>
    </source>
</evidence>
<dbReference type="Pfam" id="PF10067">
    <property type="entry name" value="DUF2306"/>
    <property type="match status" value="1"/>
</dbReference>
<dbReference type="EMBL" id="JAMWDU010000006">
    <property type="protein sequence ID" value="MCP8888475.1"/>
    <property type="molecule type" value="Genomic_DNA"/>
</dbReference>
<feature type="transmembrane region" description="Helical" evidence="1">
    <location>
        <begin position="186"/>
        <end position="207"/>
    </location>
</feature>
<accession>A0A9Q4FUA9</accession>
<comment type="caution">
    <text evidence="2">The sequence shown here is derived from an EMBL/GenBank/DDBJ whole genome shotgun (WGS) entry which is preliminary data.</text>
</comment>
<evidence type="ECO:0000313" key="3">
    <source>
        <dbReference type="Proteomes" id="UP001060275"/>
    </source>
</evidence>
<keyword evidence="3" id="KW-1185">Reference proteome</keyword>
<keyword evidence="1" id="KW-0472">Membrane</keyword>
<sequence>MSSSTSTTGNRLSLAALIVLGLLPLLPAIGRMVLRFADVEVPPEVVADTARFFTMPVPVVLHIVGGCLFSLLGALQFSPALRRHSWHRMSGRILVVSGLVAALSALWLTQFYQHPPSEGPLLYWFRILAGSAMVFFLLRGFLAARARRFDRHMAHMTRAYAVGLGASTQMLIGIPWLLLFGEPSPIVGDLLLAMGWVINLAVAQWALGRRQGHRLRALPATA</sequence>
<dbReference type="InterPro" id="IPR018750">
    <property type="entry name" value="DUF2306_membrane"/>
</dbReference>
<gene>
    <name evidence="2" type="ORF">NF348_15275</name>
</gene>
<feature type="transmembrane region" description="Helical" evidence="1">
    <location>
        <begin position="89"/>
        <end position="109"/>
    </location>
</feature>
<keyword evidence="1" id="KW-0812">Transmembrane</keyword>
<dbReference type="AlphaFoldDB" id="A0A9Q4FUA9"/>
<feature type="transmembrane region" description="Helical" evidence="1">
    <location>
        <begin position="159"/>
        <end position="180"/>
    </location>
</feature>
<name>A0A9Q4FUA9_9HYPH</name>
<keyword evidence="1" id="KW-1133">Transmembrane helix</keyword>
<feature type="transmembrane region" description="Helical" evidence="1">
    <location>
        <begin position="52"/>
        <end position="77"/>
    </location>
</feature>
<dbReference type="RefSeq" id="WP_254675700.1">
    <property type="nucleotide sequence ID" value="NZ_JAMWDU010000006.1"/>
</dbReference>
<evidence type="ECO:0000256" key="1">
    <source>
        <dbReference type="SAM" id="Phobius"/>
    </source>
</evidence>
<dbReference type="Proteomes" id="UP001060275">
    <property type="component" value="Unassembled WGS sequence"/>
</dbReference>
<feature type="transmembrane region" description="Helical" evidence="1">
    <location>
        <begin position="121"/>
        <end position="138"/>
    </location>
</feature>
<reference evidence="2" key="1">
    <citation type="submission" date="2022-06" db="EMBL/GenBank/DDBJ databases">
        <title>Devosia sp. XJ19-45 genome assembly.</title>
        <authorList>
            <person name="Li B."/>
            <person name="Cai M."/>
            <person name="Nie G."/>
            <person name="Li W."/>
        </authorList>
    </citation>
    <scope>NUCLEOTIDE SEQUENCE</scope>
    <source>
        <strain evidence="2">XJ19-45</strain>
    </source>
</reference>